<evidence type="ECO:0000256" key="2">
    <source>
        <dbReference type="SAM" id="Phobius"/>
    </source>
</evidence>
<feature type="transmembrane region" description="Helical" evidence="2">
    <location>
        <begin position="46"/>
        <end position="67"/>
    </location>
</feature>
<organism evidence="3 4">
    <name type="scientific">Streptomyces noursei</name>
    <name type="common">Streptomyces albulus</name>
    <dbReference type="NCBI Taxonomy" id="1971"/>
    <lineage>
        <taxon>Bacteria</taxon>
        <taxon>Bacillati</taxon>
        <taxon>Actinomycetota</taxon>
        <taxon>Actinomycetes</taxon>
        <taxon>Kitasatosporales</taxon>
        <taxon>Streptomycetaceae</taxon>
        <taxon>Streptomyces</taxon>
    </lineage>
</organism>
<dbReference type="EMBL" id="BHXC01000006">
    <property type="protein sequence ID" value="GCB88368.1"/>
    <property type="molecule type" value="Genomic_DNA"/>
</dbReference>
<keyword evidence="2" id="KW-0812">Transmembrane</keyword>
<feature type="compositionally biased region" description="Basic residues" evidence="1">
    <location>
        <begin position="1"/>
        <end position="21"/>
    </location>
</feature>
<keyword evidence="2" id="KW-1133">Transmembrane helix</keyword>
<comment type="caution">
    <text evidence="3">The sequence shown here is derived from an EMBL/GenBank/DDBJ whole genome shotgun (WGS) entry which is preliminary data.</text>
</comment>
<proteinExistence type="predicted"/>
<keyword evidence="2" id="KW-0472">Membrane</keyword>
<gene>
    <name evidence="3" type="ORF">SALB_01038</name>
</gene>
<name>A0A401QSR6_STRNR</name>
<reference evidence="3 4" key="1">
    <citation type="journal article" date="2019" name="Microbiol. Resour. Announc.">
        <title>Draft Genome Sequence of the Most Traditional epsilon-Poly-l-Lysine Producer, Streptomyces albulus NBRC14147.</title>
        <authorList>
            <person name="Yamanaka K."/>
            <person name="Hamano Y."/>
        </authorList>
    </citation>
    <scope>NUCLEOTIDE SEQUENCE [LARGE SCALE GENOMIC DNA]</scope>
    <source>
        <strain evidence="3 4">NBRC 14147</strain>
    </source>
</reference>
<accession>A0A401QSR6</accession>
<feature type="region of interest" description="Disordered" evidence="1">
    <location>
        <begin position="1"/>
        <end position="39"/>
    </location>
</feature>
<protein>
    <submittedName>
        <fullName evidence="3">Transcriptional regulator</fullName>
    </submittedName>
</protein>
<evidence type="ECO:0000313" key="4">
    <source>
        <dbReference type="Proteomes" id="UP000288351"/>
    </source>
</evidence>
<dbReference type="AlphaFoldDB" id="A0A401QSR6"/>
<dbReference type="Proteomes" id="UP000288351">
    <property type="component" value="Unassembled WGS sequence"/>
</dbReference>
<evidence type="ECO:0000256" key="1">
    <source>
        <dbReference type="SAM" id="MobiDB-lite"/>
    </source>
</evidence>
<sequence length="271" mass="29493">MATPRNRRGRSGTAMRRARLARSRELPAAPQGTAERDGTSLRDRKLWIGAFVTVVTGLAALLVQGGWDWLREEMSDPPELTAYAADVNGCTPKYFNARLDELRAHPETVDRSGVWIPTADLWPSVNVTVQAKTSQAIVLTGAKVSVLSARPLPARGSVVDAECGGGMDERAFDVDLRTDPVSVRPSVVRTGQGGVIKSRAFPFKVSSGDPEQFVFNVKNVAQDVRFAITFSWVSDGQPGSTRLDNGGRGFHVMGLPKNLPRYSRVDLFKGK</sequence>
<evidence type="ECO:0000313" key="3">
    <source>
        <dbReference type="EMBL" id="GCB88368.1"/>
    </source>
</evidence>